<protein>
    <recommendedName>
        <fullName evidence="2">RWD domain-containing protein</fullName>
    </recommendedName>
</protein>
<evidence type="ECO:0000259" key="2">
    <source>
        <dbReference type="PROSITE" id="PS50908"/>
    </source>
</evidence>
<dbReference type="FunFam" id="3.10.110.10:FF:000075">
    <property type="entry name" value="RWD domain-containing protein (Gir2)"/>
    <property type="match status" value="1"/>
</dbReference>
<dbReference type="InterPro" id="IPR016135">
    <property type="entry name" value="UBQ-conjugating_enzyme/RWD"/>
</dbReference>
<feature type="region of interest" description="Disordered" evidence="1">
    <location>
        <begin position="176"/>
        <end position="239"/>
    </location>
</feature>
<evidence type="ECO:0000313" key="3">
    <source>
        <dbReference type="EMBL" id="OJJ82155.1"/>
    </source>
</evidence>
<dbReference type="PANTHER" id="PTHR12292">
    <property type="entry name" value="RWD DOMAIN-CONTAINING PROTEIN"/>
    <property type="match status" value="1"/>
</dbReference>
<dbReference type="SMART" id="SM00591">
    <property type="entry name" value="RWD"/>
    <property type="match status" value="1"/>
</dbReference>
<reference evidence="4" key="1">
    <citation type="journal article" date="2017" name="Genome Biol.">
        <title>Comparative genomics reveals high biological diversity and specific adaptations in the industrially and medically important fungal genus Aspergillus.</title>
        <authorList>
            <person name="de Vries R.P."/>
            <person name="Riley R."/>
            <person name="Wiebenga A."/>
            <person name="Aguilar-Osorio G."/>
            <person name="Amillis S."/>
            <person name="Uchima C.A."/>
            <person name="Anderluh G."/>
            <person name="Asadollahi M."/>
            <person name="Askin M."/>
            <person name="Barry K."/>
            <person name="Battaglia E."/>
            <person name="Bayram O."/>
            <person name="Benocci T."/>
            <person name="Braus-Stromeyer S.A."/>
            <person name="Caldana C."/>
            <person name="Canovas D."/>
            <person name="Cerqueira G.C."/>
            <person name="Chen F."/>
            <person name="Chen W."/>
            <person name="Choi C."/>
            <person name="Clum A."/>
            <person name="Dos Santos R.A."/>
            <person name="Damasio A.R."/>
            <person name="Diallinas G."/>
            <person name="Emri T."/>
            <person name="Fekete E."/>
            <person name="Flipphi M."/>
            <person name="Freyberg S."/>
            <person name="Gallo A."/>
            <person name="Gournas C."/>
            <person name="Habgood R."/>
            <person name="Hainaut M."/>
            <person name="Harispe M.L."/>
            <person name="Henrissat B."/>
            <person name="Hilden K.S."/>
            <person name="Hope R."/>
            <person name="Hossain A."/>
            <person name="Karabika E."/>
            <person name="Karaffa L."/>
            <person name="Karanyi Z."/>
            <person name="Krasevec N."/>
            <person name="Kuo A."/>
            <person name="Kusch H."/>
            <person name="LaButti K."/>
            <person name="Lagendijk E.L."/>
            <person name="Lapidus A."/>
            <person name="Levasseur A."/>
            <person name="Lindquist E."/>
            <person name="Lipzen A."/>
            <person name="Logrieco A.F."/>
            <person name="MacCabe A."/>
            <person name="Maekelae M.R."/>
            <person name="Malavazi I."/>
            <person name="Melin P."/>
            <person name="Meyer V."/>
            <person name="Mielnichuk N."/>
            <person name="Miskei M."/>
            <person name="Molnar A.P."/>
            <person name="Mule G."/>
            <person name="Ngan C.Y."/>
            <person name="Orejas M."/>
            <person name="Orosz E."/>
            <person name="Ouedraogo J.P."/>
            <person name="Overkamp K.M."/>
            <person name="Park H.-S."/>
            <person name="Perrone G."/>
            <person name="Piumi F."/>
            <person name="Punt P.J."/>
            <person name="Ram A.F."/>
            <person name="Ramon A."/>
            <person name="Rauscher S."/>
            <person name="Record E."/>
            <person name="Riano-Pachon D.M."/>
            <person name="Robert V."/>
            <person name="Roehrig J."/>
            <person name="Ruller R."/>
            <person name="Salamov A."/>
            <person name="Salih N.S."/>
            <person name="Samson R.A."/>
            <person name="Sandor E."/>
            <person name="Sanguinetti M."/>
            <person name="Schuetze T."/>
            <person name="Sepcic K."/>
            <person name="Shelest E."/>
            <person name="Sherlock G."/>
            <person name="Sophianopoulou V."/>
            <person name="Squina F.M."/>
            <person name="Sun H."/>
            <person name="Susca A."/>
            <person name="Todd R.B."/>
            <person name="Tsang A."/>
            <person name="Unkles S.E."/>
            <person name="van de Wiele N."/>
            <person name="van Rossen-Uffink D."/>
            <person name="Oliveira J.V."/>
            <person name="Vesth T.C."/>
            <person name="Visser J."/>
            <person name="Yu J.-H."/>
            <person name="Zhou M."/>
            <person name="Andersen M.R."/>
            <person name="Archer D.B."/>
            <person name="Baker S.E."/>
            <person name="Benoit I."/>
            <person name="Brakhage A.A."/>
            <person name="Braus G.H."/>
            <person name="Fischer R."/>
            <person name="Frisvad J.C."/>
            <person name="Goldman G.H."/>
            <person name="Houbraken J."/>
            <person name="Oakley B."/>
            <person name="Pocsi I."/>
            <person name="Scazzocchio C."/>
            <person name="Seiboth B."/>
            <person name="vanKuyk P.A."/>
            <person name="Wortman J."/>
            <person name="Dyer P.S."/>
            <person name="Grigoriev I.V."/>
        </authorList>
    </citation>
    <scope>NUCLEOTIDE SEQUENCE [LARGE SCALE GENOMIC DNA]</scope>
    <source>
        <strain evidence="4">CBS 516.65</strain>
    </source>
</reference>
<dbReference type="RefSeq" id="XP_022398853.1">
    <property type="nucleotide sequence ID" value="XM_022549229.1"/>
</dbReference>
<dbReference type="InterPro" id="IPR040213">
    <property type="entry name" value="GIR2-like"/>
</dbReference>
<evidence type="ECO:0000313" key="4">
    <source>
        <dbReference type="Proteomes" id="UP000184300"/>
    </source>
</evidence>
<dbReference type="Pfam" id="PF05773">
    <property type="entry name" value="RWD"/>
    <property type="match status" value="1"/>
</dbReference>
<dbReference type="OrthoDB" id="277175at2759"/>
<dbReference type="GeneID" id="34465489"/>
<dbReference type="AlphaFoldDB" id="A0A1L9VE34"/>
<dbReference type="VEuPathDB" id="FungiDB:ASPGLDRAFT_68125"/>
<dbReference type="STRING" id="1160497.A0A1L9VE34"/>
<dbReference type="InterPro" id="IPR006575">
    <property type="entry name" value="RWD_dom"/>
</dbReference>
<dbReference type="SUPFAM" id="SSF54495">
    <property type="entry name" value="UBC-like"/>
    <property type="match status" value="1"/>
</dbReference>
<dbReference type="EMBL" id="KV878903">
    <property type="protein sequence ID" value="OJJ82155.1"/>
    <property type="molecule type" value="Genomic_DNA"/>
</dbReference>
<dbReference type="Gene3D" id="3.10.110.10">
    <property type="entry name" value="Ubiquitin Conjugating Enzyme"/>
    <property type="match status" value="1"/>
</dbReference>
<accession>A0A1L9VE34</accession>
<feature type="compositionally biased region" description="Basic and acidic residues" evidence="1">
    <location>
        <begin position="176"/>
        <end position="205"/>
    </location>
</feature>
<organism evidence="3 4">
    <name type="scientific">Aspergillus glaucus CBS 516.65</name>
    <dbReference type="NCBI Taxonomy" id="1160497"/>
    <lineage>
        <taxon>Eukaryota</taxon>
        <taxon>Fungi</taxon>
        <taxon>Dikarya</taxon>
        <taxon>Ascomycota</taxon>
        <taxon>Pezizomycotina</taxon>
        <taxon>Eurotiomycetes</taxon>
        <taxon>Eurotiomycetidae</taxon>
        <taxon>Eurotiales</taxon>
        <taxon>Aspergillaceae</taxon>
        <taxon>Aspergillus</taxon>
        <taxon>Aspergillus subgen. Aspergillus</taxon>
    </lineage>
</organism>
<keyword evidence="4" id="KW-1185">Reference proteome</keyword>
<sequence length="239" mass="27130">MGREDQIEEREVLDSIFPEEITDLSETSYRISVTLDTPENDTIEDAEDAEDAEQPILLLQVSYPADYPDVAPELEISAPHNAPKHPRLDVQEDRDRLFEALAPTVEENMGMAMVFTLVSALKESAELLMSERANAAQALKEMEAAKVEEEENRKFAGSAVTIQSFLEWRERFMKEVEGKEQREREEKEAEDKKGRKPAARDEKKLTGRQLWERGLAGKGDYDEEGEDALPAVEKMKITS</sequence>
<feature type="domain" description="RWD" evidence="2">
    <location>
        <begin position="8"/>
        <end position="128"/>
    </location>
</feature>
<dbReference type="Proteomes" id="UP000184300">
    <property type="component" value="Unassembled WGS sequence"/>
</dbReference>
<proteinExistence type="predicted"/>
<evidence type="ECO:0000256" key="1">
    <source>
        <dbReference type="SAM" id="MobiDB-lite"/>
    </source>
</evidence>
<gene>
    <name evidence="3" type="ORF">ASPGLDRAFT_68125</name>
</gene>
<name>A0A1L9VE34_ASPGL</name>
<dbReference type="PROSITE" id="PS50908">
    <property type="entry name" value="RWD"/>
    <property type="match status" value="1"/>
</dbReference>